<dbReference type="GO" id="GO:0003677">
    <property type="term" value="F:DNA binding"/>
    <property type="evidence" value="ECO:0007669"/>
    <property type="project" value="InterPro"/>
</dbReference>
<dbReference type="SUPFAM" id="SSF46689">
    <property type="entry name" value="Homeodomain-like"/>
    <property type="match status" value="1"/>
</dbReference>
<organism evidence="1 2">
    <name type="scientific">Hydrogenophaga taeniospiralis CCUG 15921</name>
    <dbReference type="NCBI Taxonomy" id="1281780"/>
    <lineage>
        <taxon>Bacteria</taxon>
        <taxon>Pseudomonadati</taxon>
        <taxon>Pseudomonadota</taxon>
        <taxon>Betaproteobacteria</taxon>
        <taxon>Burkholderiales</taxon>
        <taxon>Comamonadaceae</taxon>
        <taxon>Hydrogenophaga</taxon>
    </lineage>
</organism>
<dbReference type="GO" id="GO:0004803">
    <property type="term" value="F:transposase activity"/>
    <property type="evidence" value="ECO:0007669"/>
    <property type="project" value="InterPro"/>
</dbReference>
<dbReference type="InterPro" id="IPR036388">
    <property type="entry name" value="WH-like_DNA-bd_sf"/>
</dbReference>
<gene>
    <name evidence="1" type="ORF">H010_21701</name>
</gene>
<dbReference type="AlphaFoldDB" id="A0A9X4S9Q5"/>
<sequence>MSKVRPPYPAQFRQQMVELVRAGRSPAQLSREFGVTAQSISTWVGQAAIGHGPP</sequence>
<evidence type="ECO:0000313" key="2">
    <source>
        <dbReference type="Proteomes" id="UP001152876"/>
    </source>
</evidence>
<reference evidence="1" key="1">
    <citation type="submission" date="2013-01" db="EMBL/GenBank/DDBJ databases">
        <title>Genome draft of Hydrogenophaga taeniospiralis 2K1.</title>
        <authorList>
            <person name="Gomila M."/>
            <person name="Lalucat J."/>
        </authorList>
    </citation>
    <scope>NUCLEOTIDE SEQUENCE</scope>
    <source>
        <strain evidence="1">CCUG 15921</strain>
    </source>
</reference>
<dbReference type="Proteomes" id="UP001152876">
    <property type="component" value="Unassembled WGS sequence"/>
</dbReference>
<dbReference type="EMBL" id="AOGK01000027">
    <property type="protein sequence ID" value="MDG5977882.1"/>
    <property type="molecule type" value="Genomic_DNA"/>
</dbReference>
<name>A0A9X4S9Q5_9BURK</name>
<comment type="caution">
    <text evidence="1">The sequence shown here is derived from an EMBL/GenBank/DDBJ whole genome shotgun (WGS) entry which is preliminary data.</text>
</comment>
<evidence type="ECO:0000313" key="1">
    <source>
        <dbReference type="EMBL" id="MDG5977882.1"/>
    </source>
</evidence>
<dbReference type="GO" id="GO:0006313">
    <property type="term" value="P:DNA transposition"/>
    <property type="evidence" value="ECO:0007669"/>
    <property type="project" value="InterPro"/>
</dbReference>
<dbReference type="Pfam" id="PF01527">
    <property type="entry name" value="HTH_Tnp_1"/>
    <property type="match status" value="1"/>
</dbReference>
<dbReference type="Gene3D" id="1.10.10.10">
    <property type="entry name" value="Winged helix-like DNA-binding domain superfamily/Winged helix DNA-binding domain"/>
    <property type="match status" value="1"/>
</dbReference>
<keyword evidence="2" id="KW-1185">Reference proteome</keyword>
<dbReference type="InterPro" id="IPR009057">
    <property type="entry name" value="Homeodomain-like_sf"/>
</dbReference>
<dbReference type="InterPro" id="IPR002514">
    <property type="entry name" value="Transposase_8"/>
</dbReference>
<proteinExistence type="predicted"/>
<protein>
    <submittedName>
        <fullName evidence="1">Transposase is3/is911 family protein</fullName>
    </submittedName>
</protein>
<accession>A0A9X4S9Q5</accession>